<dbReference type="AlphaFoldDB" id="A0A3M9XK92"/>
<protein>
    <recommendedName>
        <fullName evidence="1">DUF5615 domain-containing protein</fullName>
    </recommendedName>
</protein>
<proteinExistence type="predicted"/>
<evidence type="ECO:0000259" key="1">
    <source>
        <dbReference type="Pfam" id="PF18480"/>
    </source>
</evidence>
<gene>
    <name evidence="2" type="ORF">D1O30_02325</name>
</gene>
<feature type="domain" description="DUF5615" evidence="1">
    <location>
        <begin position="1"/>
        <end position="71"/>
    </location>
</feature>
<accession>A0A3M9XK92</accession>
<dbReference type="Proteomes" id="UP000268623">
    <property type="component" value="Unassembled WGS sequence"/>
</dbReference>
<evidence type="ECO:0000313" key="2">
    <source>
        <dbReference type="EMBL" id="RNJ48637.1"/>
    </source>
</evidence>
<organism evidence="2 3">
    <name type="scientific">Methylocystis hirsuta</name>
    <dbReference type="NCBI Taxonomy" id="369798"/>
    <lineage>
        <taxon>Bacteria</taxon>
        <taxon>Pseudomonadati</taxon>
        <taxon>Pseudomonadota</taxon>
        <taxon>Alphaproteobacteria</taxon>
        <taxon>Hyphomicrobiales</taxon>
        <taxon>Methylocystaceae</taxon>
        <taxon>Methylocystis</taxon>
    </lineage>
</organism>
<dbReference type="Pfam" id="PF18480">
    <property type="entry name" value="DUF5615"/>
    <property type="match status" value="1"/>
</dbReference>
<dbReference type="InterPro" id="IPR041049">
    <property type="entry name" value="DUF5615"/>
</dbReference>
<dbReference type="RefSeq" id="WP_123174635.1">
    <property type="nucleotide sequence ID" value="NZ_QWDD01000001.1"/>
</dbReference>
<reference evidence="2 3" key="1">
    <citation type="submission" date="2018-08" db="EMBL/GenBank/DDBJ databases">
        <title>Genome sequence of Methylocystis hirsuta CSC1, a methanotroph able to accumulate PHAs.</title>
        <authorList>
            <person name="Bordel S."/>
            <person name="Rodriguez E."/>
            <person name="Gancedo J."/>
            <person name="Munoz R."/>
        </authorList>
    </citation>
    <scope>NUCLEOTIDE SEQUENCE [LARGE SCALE GENOMIC DNA]</scope>
    <source>
        <strain evidence="2 3">CSC1</strain>
    </source>
</reference>
<evidence type="ECO:0000313" key="3">
    <source>
        <dbReference type="Proteomes" id="UP000268623"/>
    </source>
</evidence>
<dbReference type="EMBL" id="QWDD01000001">
    <property type="protein sequence ID" value="RNJ48637.1"/>
    <property type="molecule type" value="Genomic_DNA"/>
</dbReference>
<name>A0A3M9XK92_9HYPH</name>
<sequence length="127" mass="14010">MRLFIDECLSPKFAIDLAQLGHDAIHPLHVGRRGPLDHTVKETCLAEDRVIVTENVGDFKALLGREPIHPGLFALPQTSRAHGWTLMTAALSFLETRGDPMDAMVNHYLDFDAQGRPALHALSSSDD</sequence>
<keyword evidence="3" id="KW-1185">Reference proteome</keyword>
<comment type="caution">
    <text evidence="2">The sequence shown here is derived from an EMBL/GenBank/DDBJ whole genome shotgun (WGS) entry which is preliminary data.</text>
</comment>
<dbReference type="OrthoDB" id="7363756at2"/>